<proteinExistence type="predicted"/>
<feature type="compositionally biased region" description="Basic and acidic residues" evidence="1">
    <location>
        <begin position="84"/>
        <end position="98"/>
    </location>
</feature>
<sequence length="228" mass="24054">MVCTSGIFSSNIWRAGIEGIGEMGDGMPALTSRVAPTGNNGIDDEQRSVQSGARAGTLRWRRQARRRRQARANKHVAWTRRRRDASEDAGRRDGVGDGREEPALVVLRKEGLVVAGEPKSCVAEWVKAIPGKAEMCDGMAGGSNAEEGDVAGRCSGGARGGVPPQGPPFLYGMGLLGHLICMTANGLTGLLGEALRRATRSHPVARQPPVKPPDDVVAGVATGQRMPK</sequence>
<keyword evidence="3" id="KW-1185">Reference proteome</keyword>
<dbReference type="AlphaFoldDB" id="A0AAD7EP38"/>
<reference evidence="2" key="1">
    <citation type="submission" date="2023-03" db="EMBL/GenBank/DDBJ databases">
        <title>Massive genome expansion in bonnet fungi (Mycena s.s.) driven by repeated elements and novel gene families across ecological guilds.</title>
        <authorList>
            <consortium name="Lawrence Berkeley National Laboratory"/>
            <person name="Harder C.B."/>
            <person name="Miyauchi S."/>
            <person name="Viragh M."/>
            <person name="Kuo A."/>
            <person name="Thoen E."/>
            <person name="Andreopoulos B."/>
            <person name="Lu D."/>
            <person name="Skrede I."/>
            <person name="Drula E."/>
            <person name="Henrissat B."/>
            <person name="Morin E."/>
            <person name="Kohler A."/>
            <person name="Barry K."/>
            <person name="LaButti K."/>
            <person name="Morin E."/>
            <person name="Salamov A."/>
            <person name="Lipzen A."/>
            <person name="Mereny Z."/>
            <person name="Hegedus B."/>
            <person name="Baldrian P."/>
            <person name="Stursova M."/>
            <person name="Weitz H."/>
            <person name="Taylor A."/>
            <person name="Grigoriev I.V."/>
            <person name="Nagy L.G."/>
            <person name="Martin F."/>
            <person name="Kauserud H."/>
        </authorList>
    </citation>
    <scope>NUCLEOTIDE SEQUENCE</scope>
    <source>
        <strain evidence="2">CBHHK002</strain>
    </source>
</reference>
<evidence type="ECO:0000313" key="2">
    <source>
        <dbReference type="EMBL" id="KAJ7339788.1"/>
    </source>
</evidence>
<feature type="compositionally biased region" description="Basic residues" evidence="1">
    <location>
        <begin position="59"/>
        <end position="83"/>
    </location>
</feature>
<evidence type="ECO:0000313" key="3">
    <source>
        <dbReference type="Proteomes" id="UP001218218"/>
    </source>
</evidence>
<dbReference type="Proteomes" id="UP001218218">
    <property type="component" value="Unassembled WGS sequence"/>
</dbReference>
<protein>
    <submittedName>
        <fullName evidence="2">Uncharacterized protein</fullName>
    </submittedName>
</protein>
<gene>
    <name evidence="2" type="ORF">DFH08DRAFT_812173</name>
</gene>
<accession>A0AAD7EP38</accession>
<evidence type="ECO:0000256" key="1">
    <source>
        <dbReference type="SAM" id="MobiDB-lite"/>
    </source>
</evidence>
<organism evidence="2 3">
    <name type="scientific">Mycena albidolilacea</name>
    <dbReference type="NCBI Taxonomy" id="1033008"/>
    <lineage>
        <taxon>Eukaryota</taxon>
        <taxon>Fungi</taxon>
        <taxon>Dikarya</taxon>
        <taxon>Basidiomycota</taxon>
        <taxon>Agaricomycotina</taxon>
        <taxon>Agaricomycetes</taxon>
        <taxon>Agaricomycetidae</taxon>
        <taxon>Agaricales</taxon>
        <taxon>Marasmiineae</taxon>
        <taxon>Mycenaceae</taxon>
        <taxon>Mycena</taxon>
    </lineage>
</organism>
<name>A0AAD7EP38_9AGAR</name>
<comment type="caution">
    <text evidence="2">The sequence shown here is derived from an EMBL/GenBank/DDBJ whole genome shotgun (WGS) entry which is preliminary data.</text>
</comment>
<dbReference type="EMBL" id="JARIHO010000027">
    <property type="protein sequence ID" value="KAJ7339788.1"/>
    <property type="molecule type" value="Genomic_DNA"/>
</dbReference>
<feature type="region of interest" description="Disordered" evidence="1">
    <location>
        <begin position="37"/>
        <end position="98"/>
    </location>
</feature>
<feature type="region of interest" description="Disordered" evidence="1">
    <location>
        <begin position="200"/>
        <end position="228"/>
    </location>
</feature>